<name>A0A5E7NMW7_PSEFL</name>
<dbReference type="Gene3D" id="3.10.450.50">
    <property type="match status" value="1"/>
</dbReference>
<organism evidence="1 2">
    <name type="scientific">Pseudomonas fluorescens</name>
    <dbReference type="NCBI Taxonomy" id="294"/>
    <lineage>
        <taxon>Bacteria</taxon>
        <taxon>Pseudomonadati</taxon>
        <taxon>Pseudomonadota</taxon>
        <taxon>Gammaproteobacteria</taxon>
        <taxon>Pseudomonadales</taxon>
        <taxon>Pseudomonadaceae</taxon>
        <taxon>Pseudomonas</taxon>
    </lineage>
</organism>
<gene>
    <name evidence="1" type="ORF">PS862_04757</name>
</gene>
<dbReference type="SUPFAM" id="SSF54427">
    <property type="entry name" value="NTF2-like"/>
    <property type="match status" value="1"/>
</dbReference>
<evidence type="ECO:0008006" key="3">
    <source>
        <dbReference type="Google" id="ProtNLM"/>
    </source>
</evidence>
<accession>A0A5E7NMW7</accession>
<dbReference type="InterPro" id="IPR032710">
    <property type="entry name" value="NTF2-like_dom_sf"/>
</dbReference>
<sequence>MAIEPGAELRQARFFSSKPPVHADDDSPLQTQATGETVMRYHLRWKHRDLDGVMALYHPDIQYNDFFQNRGMGLDCTRARQPLSPRARIDAIEV</sequence>
<dbReference type="Proteomes" id="UP000385207">
    <property type="component" value="Unassembled WGS sequence"/>
</dbReference>
<dbReference type="AlphaFoldDB" id="A0A5E7NMW7"/>
<dbReference type="EMBL" id="CABVII010000025">
    <property type="protein sequence ID" value="VVP38604.1"/>
    <property type="molecule type" value="Genomic_DNA"/>
</dbReference>
<evidence type="ECO:0000313" key="1">
    <source>
        <dbReference type="EMBL" id="VVP38604.1"/>
    </source>
</evidence>
<protein>
    <recommendedName>
        <fullName evidence="3">SnoaL-like domain-containing protein</fullName>
    </recommendedName>
</protein>
<proteinExistence type="predicted"/>
<evidence type="ECO:0000313" key="2">
    <source>
        <dbReference type="Proteomes" id="UP000385207"/>
    </source>
</evidence>
<reference evidence="1 2" key="1">
    <citation type="submission" date="2019-09" db="EMBL/GenBank/DDBJ databases">
        <authorList>
            <person name="Chandra G."/>
            <person name="Truman W A."/>
        </authorList>
    </citation>
    <scope>NUCLEOTIDE SEQUENCE [LARGE SCALE GENOMIC DNA]</scope>
    <source>
        <strain evidence="1">PS862</strain>
    </source>
</reference>